<evidence type="ECO:0000256" key="1">
    <source>
        <dbReference type="ARBA" id="ARBA00006102"/>
    </source>
</evidence>
<accession>A0AAP4F8V0</accession>
<dbReference type="RefSeq" id="WP_284589002.1">
    <property type="nucleotide sequence ID" value="NZ_JASNUC010000008.1"/>
</dbReference>
<dbReference type="InterPro" id="IPR011763">
    <property type="entry name" value="COA_CT_C"/>
</dbReference>
<evidence type="ECO:0000313" key="4">
    <source>
        <dbReference type="EMBL" id="MDK4306615.1"/>
    </source>
</evidence>
<evidence type="ECO:0000313" key="5">
    <source>
        <dbReference type="Proteomes" id="UP001224412"/>
    </source>
</evidence>
<dbReference type="GO" id="GO:0009317">
    <property type="term" value="C:acetyl-CoA carboxylase complex"/>
    <property type="evidence" value="ECO:0007669"/>
    <property type="project" value="TreeGrafter"/>
</dbReference>
<evidence type="ECO:0000259" key="3">
    <source>
        <dbReference type="PROSITE" id="PS50989"/>
    </source>
</evidence>
<keyword evidence="4" id="KW-0436">Ligase</keyword>
<dbReference type="PANTHER" id="PTHR43842:SF2">
    <property type="entry name" value="PROPIONYL-COA CARBOXYLASE BETA CHAIN, MITOCHONDRIAL"/>
    <property type="match status" value="1"/>
</dbReference>
<feature type="domain" description="CoA carboxyltransferase N-terminal" evidence="2">
    <location>
        <begin position="11"/>
        <end position="267"/>
    </location>
</feature>
<dbReference type="Proteomes" id="UP001224412">
    <property type="component" value="Unassembled WGS sequence"/>
</dbReference>
<reference evidence="4" key="1">
    <citation type="submission" date="2023-05" db="EMBL/GenBank/DDBJ databases">
        <title>Metabolic capabilities are highly conserved among human nasal-associated Corynebacterium species in pangenomic analyses.</title>
        <authorList>
            <person name="Tran T.H."/>
            <person name="Roberts A.Q."/>
            <person name="Escapa I.F."/>
            <person name="Gao W."/>
            <person name="Conlan S."/>
            <person name="Kong H."/>
            <person name="Segre J.A."/>
            <person name="Kelly M.S."/>
            <person name="Lemon K.P."/>
        </authorList>
    </citation>
    <scope>NUCLEOTIDE SEQUENCE</scope>
    <source>
        <strain evidence="4">KPL2773</strain>
    </source>
</reference>
<comment type="similarity">
    <text evidence="1">Belongs to the AccD/PCCB family.</text>
</comment>
<dbReference type="InterPro" id="IPR011762">
    <property type="entry name" value="COA_CT_N"/>
</dbReference>
<organism evidence="4 5">
    <name type="scientific">Corynebacterium pseudodiphtheriticum</name>
    <dbReference type="NCBI Taxonomy" id="37637"/>
    <lineage>
        <taxon>Bacteria</taxon>
        <taxon>Bacillati</taxon>
        <taxon>Actinomycetota</taxon>
        <taxon>Actinomycetes</taxon>
        <taxon>Mycobacteriales</taxon>
        <taxon>Corynebacteriaceae</taxon>
        <taxon>Corynebacterium</taxon>
    </lineage>
</organism>
<dbReference type="GO" id="GO:0004658">
    <property type="term" value="F:propionyl-CoA carboxylase activity"/>
    <property type="evidence" value="ECO:0007669"/>
    <property type="project" value="TreeGrafter"/>
</dbReference>
<protein>
    <submittedName>
        <fullName evidence="4">Acyl-CoA carboxylase subunit beta</fullName>
        <ecNumber evidence="4">6.-.-.-</ecNumber>
    </submittedName>
</protein>
<dbReference type="SUPFAM" id="SSF52096">
    <property type="entry name" value="ClpP/crotonase"/>
    <property type="match status" value="2"/>
</dbReference>
<dbReference type="PANTHER" id="PTHR43842">
    <property type="entry name" value="PROPIONYL-COA CARBOXYLASE BETA CHAIN"/>
    <property type="match status" value="1"/>
</dbReference>
<comment type="caution">
    <text evidence="4">The sequence shown here is derived from an EMBL/GenBank/DDBJ whole genome shotgun (WGS) entry which is preliminary data.</text>
</comment>
<dbReference type="EC" id="6.-.-.-" evidence="4"/>
<dbReference type="InterPro" id="IPR051047">
    <property type="entry name" value="AccD/PCCB"/>
</dbReference>
<gene>
    <name evidence="4" type="ORF">QPX42_03485</name>
</gene>
<sequence>MTASQPDMTTTAGKLADLAQRLENAARPVGAEAVDKRHEAGQLTARERAERLLDADSFVETDALARHRVSDFDLEHNKPLTDGVVTGYGTIGGRRVCVYSQDNTVFSGQLGEVYGEKICKIYQLATKTGQPIIAIHEGTGPRFAEGIVTLAMYSKILSHMTAASGVIPQISVVTGQTTGLHAFGPAFSDVTIMVDGDASLHHASEAAIAHATGTRLDTQALGSAQVHATESGTCHLRAVSDAQALELARTVVDYLPVNNMAEALRTEAEIQVGSVQDNVTDTDYQLDDLIPDDTFAAYDVREVLNIVTDDGIFELQAEYAPNIVTAFAHVEGRAVGIIANQSAHQSGALTSQAAEKAARFIRTCDAFNTPIIEFVDSADFVHSADEERAGLLRRGAKLAYAYAEATVPKVTVILRKAFGTSYVFMGSKDLGADLVYAWPTAQIAIAGAEETARGIYGAQFEGAEDGAESLAEKAAELEEKFVHPYAAAERGYVDAVIPPNETRGQLVEALRMLGRKVVTTQPKKHGNISL</sequence>
<evidence type="ECO:0000259" key="2">
    <source>
        <dbReference type="PROSITE" id="PS50980"/>
    </source>
</evidence>
<dbReference type="InterPro" id="IPR034733">
    <property type="entry name" value="AcCoA_carboxyl_beta"/>
</dbReference>
<feature type="domain" description="CoA carboxyltransferase C-terminal" evidence="3">
    <location>
        <begin position="281"/>
        <end position="524"/>
    </location>
</feature>
<dbReference type="PROSITE" id="PS50980">
    <property type="entry name" value="COA_CT_NTER"/>
    <property type="match status" value="1"/>
</dbReference>
<dbReference type="Pfam" id="PF01039">
    <property type="entry name" value="Carboxyl_trans"/>
    <property type="match status" value="1"/>
</dbReference>
<dbReference type="AlphaFoldDB" id="A0AAP4F8V0"/>
<dbReference type="EMBL" id="JASNVH010000004">
    <property type="protein sequence ID" value="MDK4306615.1"/>
    <property type="molecule type" value="Genomic_DNA"/>
</dbReference>
<dbReference type="PROSITE" id="PS50989">
    <property type="entry name" value="COA_CT_CTER"/>
    <property type="match status" value="1"/>
</dbReference>
<dbReference type="InterPro" id="IPR029045">
    <property type="entry name" value="ClpP/crotonase-like_dom_sf"/>
</dbReference>
<proteinExistence type="inferred from homology"/>
<name>A0AAP4F8V0_9CORY</name>
<dbReference type="Gene3D" id="3.90.226.10">
    <property type="entry name" value="2-enoyl-CoA Hydratase, Chain A, domain 1"/>
    <property type="match status" value="2"/>
</dbReference>